<dbReference type="GO" id="GO:0004357">
    <property type="term" value="F:glutamate-cysteine ligase activity"/>
    <property type="evidence" value="ECO:0007669"/>
    <property type="project" value="UniProtKB-UniRule"/>
</dbReference>
<evidence type="ECO:0000313" key="9">
    <source>
        <dbReference type="Proteomes" id="UP000533598"/>
    </source>
</evidence>
<evidence type="ECO:0000256" key="2">
    <source>
        <dbReference type="ARBA" id="ARBA00022741"/>
    </source>
</evidence>
<comment type="similarity">
    <text evidence="5 6">Belongs to the glutamate--cysteine ligase type 2 family. EgtA subfamily.</text>
</comment>
<evidence type="ECO:0000256" key="4">
    <source>
        <dbReference type="ARBA" id="ARBA00048819"/>
    </source>
</evidence>
<keyword evidence="2 5" id="KW-0547">Nucleotide-binding</keyword>
<dbReference type="PIRSF" id="PIRSF017901">
    <property type="entry name" value="GCL"/>
    <property type="match status" value="1"/>
</dbReference>
<evidence type="ECO:0000256" key="1">
    <source>
        <dbReference type="ARBA" id="ARBA00022598"/>
    </source>
</evidence>
<dbReference type="AlphaFoldDB" id="A0A7W7CCV8"/>
<dbReference type="RefSeq" id="WP_185003535.1">
    <property type="nucleotide sequence ID" value="NZ_BAAAUI010000023.1"/>
</dbReference>
<comment type="catalytic activity">
    <reaction evidence="4 5 6">
        <text>L-cysteine + L-glutamate + ATP = gamma-L-glutamyl-L-cysteine + ADP + phosphate + H(+)</text>
        <dbReference type="Rhea" id="RHEA:13285"/>
        <dbReference type="ChEBI" id="CHEBI:15378"/>
        <dbReference type="ChEBI" id="CHEBI:29985"/>
        <dbReference type="ChEBI" id="CHEBI:30616"/>
        <dbReference type="ChEBI" id="CHEBI:35235"/>
        <dbReference type="ChEBI" id="CHEBI:43474"/>
        <dbReference type="ChEBI" id="CHEBI:58173"/>
        <dbReference type="ChEBI" id="CHEBI:456216"/>
        <dbReference type="EC" id="6.3.2.2"/>
    </reaction>
</comment>
<dbReference type="UniPathway" id="UPA01014"/>
<accession>A0A7W7CCV8</accession>
<proteinExistence type="inferred from homology"/>
<gene>
    <name evidence="5" type="primary">egtA</name>
    <name evidence="8" type="ORF">HNR67_003729</name>
</gene>
<keyword evidence="3 5" id="KW-0067">ATP-binding</keyword>
<dbReference type="NCBIfam" id="TIGR03444">
    <property type="entry name" value="EgtA_Cys_ligase"/>
    <property type="match status" value="1"/>
</dbReference>
<dbReference type="GO" id="GO:0005524">
    <property type="term" value="F:ATP binding"/>
    <property type="evidence" value="ECO:0007669"/>
    <property type="project" value="UniProtKB-UniRule"/>
</dbReference>
<organism evidence="8 9">
    <name type="scientific">Crossiella cryophila</name>
    <dbReference type="NCBI Taxonomy" id="43355"/>
    <lineage>
        <taxon>Bacteria</taxon>
        <taxon>Bacillati</taxon>
        <taxon>Actinomycetota</taxon>
        <taxon>Actinomycetes</taxon>
        <taxon>Pseudonocardiales</taxon>
        <taxon>Pseudonocardiaceae</taxon>
        <taxon>Crossiella</taxon>
    </lineage>
</organism>
<dbReference type="InterPro" id="IPR035434">
    <property type="entry name" value="GCL_bact_plant"/>
</dbReference>
<dbReference type="InterPro" id="IPR014746">
    <property type="entry name" value="Gln_synth/guanido_kin_cat_dom"/>
</dbReference>
<dbReference type="InterPro" id="IPR017809">
    <property type="entry name" value="EgtA_Actinobacteria"/>
</dbReference>
<dbReference type="EC" id="6.3.2.2" evidence="5"/>
<dbReference type="HAMAP" id="MF_02034">
    <property type="entry name" value="EgtA"/>
    <property type="match status" value="1"/>
</dbReference>
<comment type="caution">
    <text evidence="8">The sequence shown here is derived from an EMBL/GenBank/DDBJ whole genome shotgun (WGS) entry which is preliminary data.</text>
</comment>
<dbReference type="Gene3D" id="3.30.590.20">
    <property type="match status" value="1"/>
</dbReference>
<evidence type="ECO:0000313" key="8">
    <source>
        <dbReference type="EMBL" id="MBB4677611.1"/>
    </source>
</evidence>
<evidence type="ECO:0000256" key="7">
    <source>
        <dbReference type="SAM" id="MobiDB-lite"/>
    </source>
</evidence>
<protein>
    <recommendedName>
        <fullName evidence="5">Glutamate--cysteine ligase EgtA</fullName>
        <ecNumber evidence="5">6.3.2.2</ecNumber>
    </recommendedName>
    <alternativeName>
        <fullName evidence="5">Gamma-glutamylcysteine synthase</fullName>
        <shortName evidence="5">GCS</shortName>
        <shortName evidence="5">Gamma-ECS</shortName>
    </alternativeName>
</protein>
<dbReference type="Pfam" id="PF04107">
    <property type="entry name" value="GCS2"/>
    <property type="match status" value="1"/>
</dbReference>
<keyword evidence="1 5" id="KW-0436">Ligase</keyword>
<dbReference type="Proteomes" id="UP000533598">
    <property type="component" value="Unassembled WGS sequence"/>
</dbReference>
<evidence type="ECO:0000256" key="5">
    <source>
        <dbReference type="HAMAP-Rule" id="MF_02034"/>
    </source>
</evidence>
<comment type="function">
    <text evidence="5">Catalyzes the synthesis of gamma-glutamylcysteine (gamma-GC). This compound is used as substrate for the biosynthesis of the low-molecular thiol compound ergothioneine.</text>
</comment>
<dbReference type="PANTHER" id="PTHR34378">
    <property type="entry name" value="GLUTAMATE--CYSTEINE LIGASE, CHLOROPLASTIC"/>
    <property type="match status" value="1"/>
</dbReference>
<sequence>MPSEATTFAEPLSQPLHDRAEAEAYVASVCFKTGPPALVGVELEWTVHHADQPRRPLSTDTLRDALGTHAPPLLDPGSPHHPLPNGSLITVEPGGQVEISSQPAPSLAGLLPVATADIAYLVELLRTAGLRLGQHGIDAHRLPHRLLQVPRYAAMETAFNRRGPDGRTMMCSTAGLQVCVDAGEPDRVATRWAAAHALGPVMAAAFANSAEFAGRRTGWASARMRTLFGTDPNRTRAGEVSTDPAADWARRVMDTPLICLRRPGTCWDAPPGLTFGAWADGALERRPSTDDLDYHLTTMFPPVRPRGYLEIRYLDTQPTGEWTVPVALLIALFHRESTVDSALDAVSQAADRWVEAARHGLTDPVLAMVAPRVFDLALRALPELGLPAATRALVEETVGYLLAGRAPVGAAEELA</sequence>
<dbReference type="GO" id="GO:0052699">
    <property type="term" value="P:ergothioneine biosynthetic process"/>
    <property type="evidence" value="ECO:0007669"/>
    <property type="project" value="UniProtKB-UniRule"/>
</dbReference>
<evidence type="ECO:0000256" key="3">
    <source>
        <dbReference type="ARBA" id="ARBA00022840"/>
    </source>
</evidence>
<reference evidence="8 9" key="1">
    <citation type="submission" date="2020-08" db="EMBL/GenBank/DDBJ databases">
        <title>Sequencing the genomes of 1000 actinobacteria strains.</title>
        <authorList>
            <person name="Klenk H.-P."/>
        </authorList>
    </citation>
    <scope>NUCLEOTIDE SEQUENCE [LARGE SCALE GENOMIC DNA]</scope>
    <source>
        <strain evidence="8 9">DSM 44230</strain>
    </source>
</reference>
<keyword evidence="9" id="KW-1185">Reference proteome</keyword>
<comment type="pathway">
    <text evidence="5">Amino-acid biosynthesis; ergothioneine biosynthesis.</text>
</comment>
<dbReference type="EMBL" id="JACHMH010000001">
    <property type="protein sequence ID" value="MBB4677611.1"/>
    <property type="molecule type" value="Genomic_DNA"/>
</dbReference>
<dbReference type="InterPro" id="IPR006336">
    <property type="entry name" value="GCS2"/>
</dbReference>
<dbReference type="PANTHER" id="PTHR34378:SF1">
    <property type="entry name" value="GLUTAMATE--CYSTEINE LIGASE, CHLOROPLASTIC"/>
    <property type="match status" value="1"/>
</dbReference>
<dbReference type="SUPFAM" id="SSF55931">
    <property type="entry name" value="Glutamine synthetase/guanido kinase"/>
    <property type="match status" value="1"/>
</dbReference>
<feature type="region of interest" description="Disordered" evidence="7">
    <location>
        <begin position="52"/>
        <end position="81"/>
    </location>
</feature>
<dbReference type="GO" id="GO:0006750">
    <property type="term" value="P:glutathione biosynthetic process"/>
    <property type="evidence" value="ECO:0007669"/>
    <property type="project" value="UniProtKB-UniRule"/>
</dbReference>
<name>A0A7W7CCV8_9PSEU</name>
<evidence type="ECO:0000256" key="6">
    <source>
        <dbReference type="PIRNR" id="PIRNR017901"/>
    </source>
</evidence>